<evidence type="ECO:0000313" key="2">
    <source>
        <dbReference type="EMBL" id="SEJ14907.1"/>
    </source>
</evidence>
<name>A0A1H6WL91_9DEIO</name>
<keyword evidence="3" id="KW-1185">Reference proteome</keyword>
<evidence type="ECO:0000256" key="1">
    <source>
        <dbReference type="SAM" id="MobiDB-lite"/>
    </source>
</evidence>
<dbReference type="AlphaFoldDB" id="A0A1H6WL91"/>
<sequence length="79" mass="8510">MSMFLLFVALPVALTLLAWRIKPLVGRENRPGDGHGGGLVGTGFFGGHGLDPDPQVQREDTEPVRFDLTSVAPDPRQGK</sequence>
<feature type="compositionally biased region" description="Gly residues" evidence="1">
    <location>
        <begin position="34"/>
        <end position="49"/>
    </location>
</feature>
<protein>
    <submittedName>
        <fullName evidence="2">Uncharacterized protein</fullName>
    </submittedName>
</protein>
<reference evidence="3" key="1">
    <citation type="submission" date="2016-10" db="EMBL/GenBank/DDBJ databases">
        <authorList>
            <person name="Varghese N."/>
            <person name="Submissions S."/>
        </authorList>
    </citation>
    <scope>NUCLEOTIDE SEQUENCE [LARGE SCALE GENOMIC DNA]</scope>
    <source>
        <strain evidence="3">CGMCC 1.10218</strain>
    </source>
</reference>
<organism evidence="2 3">
    <name type="scientific">Deinococcus reticulitermitis</name>
    <dbReference type="NCBI Taxonomy" id="856736"/>
    <lineage>
        <taxon>Bacteria</taxon>
        <taxon>Thermotogati</taxon>
        <taxon>Deinococcota</taxon>
        <taxon>Deinococci</taxon>
        <taxon>Deinococcales</taxon>
        <taxon>Deinococcaceae</taxon>
        <taxon>Deinococcus</taxon>
    </lineage>
</organism>
<gene>
    <name evidence="2" type="ORF">SAMN04488058_104139</name>
</gene>
<feature type="compositionally biased region" description="Basic and acidic residues" evidence="1">
    <location>
        <begin position="56"/>
        <end position="65"/>
    </location>
</feature>
<dbReference type="OrthoDB" id="72410at2"/>
<dbReference type="EMBL" id="FNZA01000004">
    <property type="protein sequence ID" value="SEJ14907.1"/>
    <property type="molecule type" value="Genomic_DNA"/>
</dbReference>
<accession>A0A1H6WL91</accession>
<dbReference type="RefSeq" id="WP_092263901.1">
    <property type="nucleotide sequence ID" value="NZ_FNZA01000004.1"/>
</dbReference>
<dbReference type="Proteomes" id="UP000199223">
    <property type="component" value="Unassembled WGS sequence"/>
</dbReference>
<dbReference type="STRING" id="856736.SAMN04488058_104139"/>
<feature type="region of interest" description="Disordered" evidence="1">
    <location>
        <begin position="27"/>
        <end position="79"/>
    </location>
</feature>
<proteinExistence type="predicted"/>
<evidence type="ECO:0000313" key="3">
    <source>
        <dbReference type="Proteomes" id="UP000199223"/>
    </source>
</evidence>